<keyword evidence="1" id="KW-0723">Serine/threonine-protein kinase</keyword>
<name>A0A1Y2BVP1_9FUNG</name>
<dbReference type="Pfam" id="PF00069">
    <property type="entry name" value="Pkinase"/>
    <property type="match status" value="1"/>
</dbReference>
<evidence type="ECO:0000313" key="11">
    <source>
        <dbReference type="Proteomes" id="UP000193642"/>
    </source>
</evidence>
<feature type="domain" description="KA1" evidence="9">
    <location>
        <begin position="525"/>
        <end position="575"/>
    </location>
</feature>
<feature type="binding site" evidence="6">
    <location>
        <position position="53"/>
    </location>
    <ligand>
        <name>ATP</name>
        <dbReference type="ChEBI" id="CHEBI:30616"/>
    </ligand>
</feature>
<dbReference type="GO" id="GO:0004674">
    <property type="term" value="F:protein serine/threonine kinase activity"/>
    <property type="evidence" value="ECO:0007669"/>
    <property type="project" value="UniProtKB-KW"/>
</dbReference>
<dbReference type="InterPro" id="IPR000719">
    <property type="entry name" value="Prot_kinase_dom"/>
</dbReference>
<feature type="region of interest" description="Disordered" evidence="7">
    <location>
        <begin position="452"/>
        <end position="474"/>
    </location>
</feature>
<dbReference type="InterPro" id="IPR011009">
    <property type="entry name" value="Kinase-like_dom_sf"/>
</dbReference>
<feature type="compositionally biased region" description="Low complexity" evidence="7">
    <location>
        <begin position="456"/>
        <end position="465"/>
    </location>
</feature>
<dbReference type="PANTHER" id="PTHR24346:SF110">
    <property type="entry name" value="NON-SPECIFIC SERINE_THREONINE PROTEIN KINASE"/>
    <property type="match status" value="1"/>
</dbReference>
<organism evidence="10 11">
    <name type="scientific">Rhizoclosmatium globosum</name>
    <dbReference type="NCBI Taxonomy" id="329046"/>
    <lineage>
        <taxon>Eukaryota</taxon>
        <taxon>Fungi</taxon>
        <taxon>Fungi incertae sedis</taxon>
        <taxon>Chytridiomycota</taxon>
        <taxon>Chytridiomycota incertae sedis</taxon>
        <taxon>Chytridiomycetes</taxon>
        <taxon>Chytridiales</taxon>
        <taxon>Chytriomycetaceae</taxon>
        <taxon>Rhizoclosmatium</taxon>
    </lineage>
</organism>
<dbReference type="GO" id="GO:0005524">
    <property type="term" value="F:ATP binding"/>
    <property type="evidence" value="ECO:0007669"/>
    <property type="project" value="UniProtKB-UniRule"/>
</dbReference>
<dbReference type="InterPro" id="IPR017441">
    <property type="entry name" value="Protein_kinase_ATP_BS"/>
</dbReference>
<evidence type="ECO:0000256" key="7">
    <source>
        <dbReference type="SAM" id="MobiDB-lite"/>
    </source>
</evidence>
<dbReference type="OrthoDB" id="193931at2759"/>
<sequence>MAALPPSSSTGKSSKKKASHFGPYLLVRTVGEGEFGKVKLAIDSRTEKEVAVKLLKKDRVKNTNDRKKIMREITMMQALDHPYIVSLLEVVETDAYIGLVLEYAPGGELFHYIMAQPNGYLKEPEGRRFFAQVISGVSYMHSLGIVHRDLKLENLLLGPGNNILISDLCGSPSYAAPELVQSSDYVGVSVDIWSCGVILYGMLCGYLPYDDDPSNPDSENIQLLYQYIRTTQLTYPTFISGLARSLMSTMLVPDPKYRAKMSDVMGHAWLAPEAEIFQEELVRRLKKFGYANAAQAAEQTQDNSSPDGSTSTVPDSISIVTEKKEERPAPIPMQRGTSVSSKKGNWFTGSVSETASQVSAEGRPSLSYSYPIQTTQERKLQIHSGALDKNALSSKEPLDLLMDLEMYFESKLNCVVENNGSGAGEYKLKLLKPRGVKIDSPNTVVVLEDADRTDSPAPAAAAPPADTGIKKSDVTDPKMNQIVSSFPVSLKSRIRNFVSSFGSGASKGYAGPDDSLAATAATQPLSVVEEEISFTVEIQKVKDMPGMYVVDFRRLKGDKWAFKRLYATVVGNLPL</sequence>
<dbReference type="Pfam" id="PF02149">
    <property type="entry name" value="KA1"/>
    <property type="match status" value="1"/>
</dbReference>
<dbReference type="FunFam" id="1.10.510.10:FF:000571">
    <property type="entry name" value="Maternal embryonic leucine zipper kinase"/>
    <property type="match status" value="1"/>
</dbReference>
<evidence type="ECO:0000256" key="2">
    <source>
        <dbReference type="ARBA" id="ARBA00022679"/>
    </source>
</evidence>
<evidence type="ECO:0000256" key="1">
    <source>
        <dbReference type="ARBA" id="ARBA00022527"/>
    </source>
</evidence>
<dbReference type="PROSITE" id="PS00107">
    <property type="entry name" value="PROTEIN_KINASE_ATP"/>
    <property type="match status" value="1"/>
</dbReference>
<keyword evidence="2" id="KW-0808">Transferase</keyword>
<evidence type="ECO:0000259" key="8">
    <source>
        <dbReference type="PROSITE" id="PS50011"/>
    </source>
</evidence>
<keyword evidence="4 10" id="KW-0418">Kinase</keyword>
<evidence type="ECO:0000313" key="10">
    <source>
        <dbReference type="EMBL" id="ORY38831.1"/>
    </source>
</evidence>
<evidence type="ECO:0000256" key="5">
    <source>
        <dbReference type="ARBA" id="ARBA00022840"/>
    </source>
</evidence>
<dbReference type="Proteomes" id="UP000193642">
    <property type="component" value="Unassembled WGS sequence"/>
</dbReference>
<evidence type="ECO:0000259" key="9">
    <source>
        <dbReference type="PROSITE" id="PS50032"/>
    </source>
</evidence>
<protein>
    <submittedName>
        <fullName evidence="10">Kinase-like protein</fullName>
    </submittedName>
</protein>
<gene>
    <name evidence="10" type="ORF">BCR33DRAFT_720500</name>
</gene>
<dbReference type="Gene3D" id="1.10.510.10">
    <property type="entry name" value="Transferase(Phosphotransferase) domain 1"/>
    <property type="match status" value="1"/>
</dbReference>
<dbReference type="AlphaFoldDB" id="A0A1Y2BVP1"/>
<dbReference type="PROSITE" id="PS50032">
    <property type="entry name" value="KA1"/>
    <property type="match status" value="1"/>
</dbReference>
<keyword evidence="11" id="KW-1185">Reference proteome</keyword>
<dbReference type="STRING" id="329046.A0A1Y2BVP1"/>
<accession>A0A1Y2BVP1</accession>
<dbReference type="PROSITE" id="PS50011">
    <property type="entry name" value="PROTEIN_KINASE_DOM"/>
    <property type="match status" value="1"/>
</dbReference>
<feature type="domain" description="Protein kinase" evidence="8">
    <location>
        <begin position="24"/>
        <end position="270"/>
    </location>
</feature>
<feature type="compositionally biased region" description="Polar residues" evidence="7">
    <location>
        <begin position="335"/>
        <end position="344"/>
    </location>
</feature>
<keyword evidence="3 6" id="KW-0547">Nucleotide-binding</keyword>
<dbReference type="InterPro" id="IPR008271">
    <property type="entry name" value="Ser/Thr_kinase_AS"/>
</dbReference>
<dbReference type="GO" id="GO:0005737">
    <property type="term" value="C:cytoplasm"/>
    <property type="evidence" value="ECO:0007669"/>
    <property type="project" value="TreeGrafter"/>
</dbReference>
<dbReference type="Gene3D" id="3.30.310.80">
    <property type="entry name" value="Kinase associated domain 1, KA1"/>
    <property type="match status" value="1"/>
</dbReference>
<evidence type="ECO:0000256" key="3">
    <source>
        <dbReference type="ARBA" id="ARBA00022741"/>
    </source>
</evidence>
<comment type="caution">
    <text evidence="10">The sequence shown here is derived from an EMBL/GenBank/DDBJ whole genome shotgun (WGS) entry which is preliminary data.</text>
</comment>
<feature type="region of interest" description="Disordered" evidence="7">
    <location>
        <begin position="320"/>
        <end position="344"/>
    </location>
</feature>
<dbReference type="EMBL" id="MCGO01000042">
    <property type="protein sequence ID" value="ORY38831.1"/>
    <property type="molecule type" value="Genomic_DNA"/>
</dbReference>
<dbReference type="InterPro" id="IPR001772">
    <property type="entry name" value="KA1_dom"/>
</dbReference>
<proteinExistence type="predicted"/>
<dbReference type="GO" id="GO:0035556">
    <property type="term" value="P:intracellular signal transduction"/>
    <property type="evidence" value="ECO:0007669"/>
    <property type="project" value="TreeGrafter"/>
</dbReference>
<evidence type="ECO:0000256" key="4">
    <source>
        <dbReference type="ARBA" id="ARBA00022777"/>
    </source>
</evidence>
<dbReference type="CDD" id="cd14003">
    <property type="entry name" value="STKc_AMPK-like"/>
    <property type="match status" value="1"/>
</dbReference>
<evidence type="ECO:0000256" key="6">
    <source>
        <dbReference type="PROSITE-ProRule" id="PRU10141"/>
    </source>
</evidence>
<dbReference type="SMART" id="SM00220">
    <property type="entry name" value="S_TKc"/>
    <property type="match status" value="1"/>
</dbReference>
<dbReference type="FunFam" id="3.30.200.20:FF:000003">
    <property type="entry name" value="Non-specific serine/threonine protein kinase"/>
    <property type="match status" value="1"/>
</dbReference>
<reference evidence="10 11" key="1">
    <citation type="submission" date="2016-07" db="EMBL/GenBank/DDBJ databases">
        <title>Pervasive Adenine N6-methylation of Active Genes in Fungi.</title>
        <authorList>
            <consortium name="DOE Joint Genome Institute"/>
            <person name="Mondo S.J."/>
            <person name="Dannebaum R.O."/>
            <person name="Kuo R.C."/>
            <person name="Labutti K."/>
            <person name="Haridas S."/>
            <person name="Kuo A."/>
            <person name="Salamov A."/>
            <person name="Ahrendt S.R."/>
            <person name="Lipzen A."/>
            <person name="Sullivan W."/>
            <person name="Andreopoulos W.B."/>
            <person name="Clum A."/>
            <person name="Lindquist E."/>
            <person name="Daum C."/>
            <person name="Ramamoorthy G.K."/>
            <person name="Gryganskyi A."/>
            <person name="Culley D."/>
            <person name="Magnuson J.K."/>
            <person name="James T.Y."/>
            <person name="O'Malley M.A."/>
            <person name="Stajich J.E."/>
            <person name="Spatafora J.W."/>
            <person name="Visel A."/>
            <person name="Grigoriev I.V."/>
        </authorList>
    </citation>
    <scope>NUCLEOTIDE SEQUENCE [LARGE SCALE GENOMIC DNA]</scope>
    <source>
        <strain evidence="10 11">JEL800</strain>
    </source>
</reference>
<dbReference type="SUPFAM" id="SSF56112">
    <property type="entry name" value="Protein kinase-like (PK-like)"/>
    <property type="match status" value="1"/>
</dbReference>
<dbReference type="PROSITE" id="PS00108">
    <property type="entry name" value="PROTEIN_KINASE_ST"/>
    <property type="match status" value="1"/>
</dbReference>
<dbReference type="PANTHER" id="PTHR24346">
    <property type="entry name" value="MAP/MICROTUBULE AFFINITY-REGULATING KINASE"/>
    <property type="match status" value="1"/>
</dbReference>
<keyword evidence="5 6" id="KW-0067">ATP-binding</keyword>